<reference evidence="5 6" key="1">
    <citation type="submission" date="2018-05" db="EMBL/GenBank/DDBJ databases">
        <title>Complete Genome Sequence of Deinococcus sp. strain 17bor-2.</title>
        <authorList>
            <person name="Srinivasan S."/>
        </authorList>
    </citation>
    <scope>NUCLEOTIDE SEQUENCE [LARGE SCALE GENOMIC DNA]</scope>
    <source>
        <strain evidence="5 6">17bor-2</strain>
    </source>
</reference>
<dbReference type="OrthoDB" id="9774345at2"/>
<sequence>MGVTNPFLSADAAARYAAGRPDVQALALERVRPFLGGTALGVDVACGTGQCSVALTELVSEVRAYDVSAPMLAHARPHPRVTYALSPAEALPLPDECANVMTVFMAFHWFERERFLAEAQRVLRPDGVLALCDSWFAAELRGVPEFTERMHEGYGQRYPPPERDRRPFGEPEARAAGFSFNTQTFTHTVNFDLNQLVTYLLTHSNTIAVTESGQQTPQEVAAWLRQHFAHLLPEGQVGEFVFGGEVRVLSPLA</sequence>
<evidence type="ECO:0000313" key="5">
    <source>
        <dbReference type="EMBL" id="AWN22711.1"/>
    </source>
</evidence>
<keyword evidence="2 5" id="KW-0489">Methyltransferase</keyword>
<gene>
    <name evidence="5" type="ORF">DKM44_05250</name>
</gene>
<dbReference type="Proteomes" id="UP000245368">
    <property type="component" value="Chromosome"/>
</dbReference>
<proteinExistence type="inferred from homology"/>
<dbReference type="InterPro" id="IPR051052">
    <property type="entry name" value="Diverse_substrate_MTase"/>
</dbReference>
<evidence type="ECO:0000256" key="3">
    <source>
        <dbReference type="ARBA" id="ARBA00022679"/>
    </source>
</evidence>
<dbReference type="Gene3D" id="3.40.50.150">
    <property type="entry name" value="Vaccinia Virus protein VP39"/>
    <property type="match status" value="1"/>
</dbReference>
<evidence type="ECO:0000256" key="1">
    <source>
        <dbReference type="ARBA" id="ARBA00008361"/>
    </source>
</evidence>
<feature type="domain" description="Methyltransferase type 11" evidence="4">
    <location>
        <begin position="42"/>
        <end position="130"/>
    </location>
</feature>
<dbReference type="CDD" id="cd02440">
    <property type="entry name" value="AdoMet_MTases"/>
    <property type="match status" value="1"/>
</dbReference>
<evidence type="ECO:0000313" key="6">
    <source>
        <dbReference type="Proteomes" id="UP000245368"/>
    </source>
</evidence>
<dbReference type="GO" id="GO:0032259">
    <property type="term" value="P:methylation"/>
    <property type="evidence" value="ECO:0007669"/>
    <property type="project" value="UniProtKB-KW"/>
</dbReference>
<dbReference type="PANTHER" id="PTHR44942:SF4">
    <property type="entry name" value="METHYLTRANSFERASE TYPE 11 DOMAIN-CONTAINING PROTEIN"/>
    <property type="match status" value="1"/>
</dbReference>
<dbReference type="KEGG" id="dez:DKM44_05250"/>
<accession>A0A2Z3JGU2</accession>
<dbReference type="SUPFAM" id="SSF53335">
    <property type="entry name" value="S-adenosyl-L-methionine-dependent methyltransferases"/>
    <property type="match status" value="1"/>
</dbReference>
<dbReference type="PANTHER" id="PTHR44942">
    <property type="entry name" value="METHYLTRANSF_11 DOMAIN-CONTAINING PROTEIN"/>
    <property type="match status" value="1"/>
</dbReference>
<dbReference type="InterPro" id="IPR013216">
    <property type="entry name" value="Methyltransf_11"/>
</dbReference>
<organism evidence="5 6">
    <name type="scientific">Deinococcus irradiatisoli</name>
    <dbReference type="NCBI Taxonomy" id="2202254"/>
    <lineage>
        <taxon>Bacteria</taxon>
        <taxon>Thermotogati</taxon>
        <taxon>Deinococcota</taxon>
        <taxon>Deinococci</taxon>
        <taxon>Deinococcales</taxon>
        <taxon>Deinococcaceae</taxon>
        <taxon>Deinococcus</taxon>
    </lineage>
</organism>
<name>A0A2Z3JGU2_9DEIO</name>
<keyword evidence="3 5" id="KW-0808">Transferase</keyword>
<dbReference type="EMBL" id="CP029494">
    <property type="protein sequence ID" value="AWN22711.1"/>
    <property type="molecule type" value="Genomic_DNA"/>
</dbReference>
<dbReference type="AlphaFoldDB" id="A0A2Z3JGU2"/>
<dbReference type="InterPro" id="IPR029063">
    <property type="entry name" value="SAM-dependent_MTases_sf"/>
</dbReference>
<evidence type="ECO:0000259" key="4">
    <source>
        <dbReference type="Pfam" id="PF08241"/>
    </source>
</evidence>
<keyword evidence="6" id="KW-1185">Reference proteome</keyword>
<dbReference type="Pfam" id="PF08241">
    <property type="entry name" value="Methyltransf_11"/>
    <property type="match status" value="1"/>
</dbReference>
<protein>
    <submittedName>
        <fullName evidence="5">Methyltransferase type 11</fullName>
    </submittedName>
</protein>
<evidence type="ECO:0000256" key="2">
    <source>
        <dbReference type="ARBA" id="ARBA00022603"/>
    </source>
</evidence>
<comment type="similarity">
    <text evidence="1">Belongs to the methyltransferase superfamily.</text>
</comment>
<dbReference type="GO" id="GO:0008757">
    <property type="term" value="F:S-adenosylmethionine-dependent methyltransferase activity"/>
    <property type="evidence" value="ECO:0007669"/>
    <property type="project" value="InterPro"/>
</dbReference>